<evidence type="ECO:0000313" key="1">
    <source>
        <dbReference type="EMBL" id="QQP93929.1"/>
    </source>
</evidence>
<reference evidence="1" key="1">
    <citation type="submission" date="2021-02" db="EMBL/GenBank/DDBJ databases">
        <title>Skermanella TT6 skin isolate.</title>
        <authorList>
            <person name="Lee K."/>
            <person name="Ganzorig M."/>
        </authorList>
    </citation>
    <scope>NUCLEOTIDE SEQUENCE</scope>
    <source>
        <strain evidence="1">TT6</strain>
    </source>
</reference>
<keyword evidence="1" id="KW-0614">Plasmid</keyword>
<proteinExistence type="predicted"/>
<dbReference type="RefSeq" id="WP_185910478.1">
    <property type="nucleotide sequence ID" value="NZ_CP067423.1"/>
</dbReference>
<dbReference type="EMBL" id="CP067423">
    <property type="protein sequence ID" value="QQP93929.1"/>
    <property type="molecule type" value="Genomic_DNA"/>
</dbReference>
<gene>
    <name evidence="1" type="ORF">IGS68_34065</name>
</gene>
<protein>
    <submittedName>
        <fullName evidence="1">Uncharacterized protein</fullName>
    </submittedName>
</protein>
<dbReference type="Proteomes" id="UP000595197">
    <property type="component" value="Plasmid pTT6-3"/>
</dbReference>
<geneLocation type="plasmid" evidence="1 2">
    <name>pTT6-3</name>
</geneLocation>
<name>A0ABX7BHT2_9PROT</name>
<keyword evidence="2" id="KW-1185">Reference proteome</keyword>
<accession>A0ABX7BHT2</accession>
<evidence type="ECO:0000313" key="2">
    <source>
        <dbReference type="Proteomes" id="UP000595197"/>
    </source>
</evidence>
<sequence>MTTTNRAEAKALHPQDIAVWPDGTWAELGDVWNGEYGFMSDDYEVVPLEDHARLKALGIDGEVL</sequence>
<organism evidence="1 2">
    <name type="scientific">Skermanella cutis</name>
    <dbReference type="NCBI Taxonomy" id="2775420"/>
    <lineage>
        <taxon>Bacteria</taxon>
        <taxon>Pseudomonadati</taxon>
        <taxon>Pseudomonadota</taxon>
        <taxon>Alphaproteobacteria</taxon>
        <taxon>Rhodospirillales</taxon>
        <taxon>Azospirillaceae</taxon>
        <taxon>Skermanella</taxon>
    </lineage>
</organism>